<keyword evidence="1 4" id="KW-0240">DNA-directed RNA polymerase</keyword>
<feature type="region of interest" description="Disordered" evidence="3">
    <location>
        <begin position="43"/>
        <end position="83"/>
    </location>
</feature>
<evidence type="ECO:0000313" key="4">
    <source>
        <dbReference type="EMBL" id="OMO86081.1"/>
    </source>
</evidence>
<protein>
    <submittedName>
        <fullName evidence="4">DNA-directed RNA polymerase, RBP11-like protein</fullName>
    </submittedName>
</protein>
<evidence type="ECO:0000313" key="5">
    <source>
        <dbReference type="Proteomes" id="UP000188268"/>
    </source>
</evidence>
<dbReference type="Gramene" id="OMO86081">
    <property type="protein sequence ID" value="OMO86081"/>
    <property type="gene ID" value="CCACVL1_09818"/>
</dbReference>
<dbReference type="InterPro" id="IPR036603">
    <property type="entry name" value="RBP11-like"/>
</dbReference>
<feature type="compositionally biased region" description="Acidic residues" evidence="3">
    <location>
        <begin position="69"/>
        <end position="83"/>
    </location>
</feature>
<dbReference type="EMBL" id="AWWV01009516">
    <property type="protein sequence ID" value="OMO86081.1"/>
    <property type="molecule type" value="Genomic_DNA"/>
</dbReference>
<name>A0A1R3IU14_COCAP</name>
<dbReference type="GO" id="GO:0006351">
    <property type="term" value="P:DNA-templated transcription"/>
    <property type="evidence" value="ECO:0007669"/>
    <property type="project" value="InterPro"/>
</dbReference>
<evidence type="ECO:0000256" key="1">
    <source>
        <dbReference type="ARBA" id="ARBA00022478"/>
    </source>
</evidence>
<evidence type="ECO:0000256" key="2">
    <source>
        <dbReference type="ARBA" id="ARBA00023163"/>
    </source>
</evidence>
<dbReference type="SUPFAM" id="SSF55257">
    <property type="entry name" value="RBP11-like subunits of RNA polymerase"/>
    <property type="match status" value="1"/>
</dbReference>
<reference evidence="4 5" key="1">
    <citation type="submission" date="2013-09" db="EMBL/GenBank/DDBJ databases">
        <title>Corchorus capsularis genome sequencing.</title>
        <authorList>
            <person name="Alam M."/>
            <person name="Haque M.S."/>
            <person name="Islam M.S."/>
            <person name="Emdad E.M."/>
            <person name="Islam M.M."/>
            <person name="Ahmed B."/>
            <person name="Halim A."/>
            <person name="Hossen Q.M.M."/>
            <person name="Hossain M.Z."/>
            <person name="Ahmed R."/>
            <person name="Khan M.M."/>
            <person name="Islam R."/>
            <person name="Rashid M.M."/>
            <person name="Khan S.A."/>
            <person name="Rahman M.S."/>
            <person name="Alam M."/>
        </authorList>
    </citation>
    <scope>NUCLEOTIDE SEQUENCE [LARGE SCALE GENOMIC DNA]</scope>
    <source>
        <strain evidence="5">cv. CVL-1</strain>
        <tissue evidence="4">Whole seedling</tissue>
    </source>
</reference>
<proteinExistence type="predicted"/>
<dbReference type="GO" id="GO:0046983">
    <property type="term" value="F:protein dimerization activity"/>
    <property type="evidence" value="ECO:0007669"/>
    <property type="project" value="InterPro"/>
</dbReference>
<dbReference type="AlphaFoldDB" id="A0A1R3IU14"/>
<dbReference type="STRING" id="210143.A0A1R3IU14"/>
<organism evidence="4 5">
    <name type="scientific">Corchorus capsularis</name>
    <name type="common">Jute</name>
    <dbReference type="NCBI Taxonomy" id="210143"/>
    <lineage>
        <taxon>Eukaryota</taxon>
        <taxon>Viridiplantae</taxon>
        <taxon>Streptophyta</taxon>
        <taxon>Embryophyta</taxon>
        <taxon>Tracheophyta</taxon>
        <taxon>Spermatophyta</taxon>
        <taxon>Magnoliopsida</taxon>
        <taxon>eudicotyledons</taxon>
        <taxon>Gunneridae</taxon>
        <taxon>Pentapetalae</taxon>
        <taxon>rosids</taxon>
        <taxon>malvids</taxon>
        <taxon>Malvales</taxon>
        <taxon>Malvaceae</taxon>
        <taxon>Grewioideae</taxon>
        <taxon>Apeibeae</taxon>
        <taxon>Corchorus</taxon>
    </lineage>
</organism>
<evidence type="ECO:0000256" key="3">
    <source>
        <dbReference type="SAM" id="MobiDB-lite"/>
    </source>
</evidence>
<dbReference type="Gene3D" id="3.30.1360.10">
    <property type="entry name" value="RNA polymerase, RBP11-like subunit"/>
    <property type="match status" value="1"/>
</dbReference>
<feature type="compositionally biased region" description="Basic and acidic residues" evidence="3">
    <location>
        <begin position="43"/>
        <end position="54"/>
    </location>
</feature>
<gene>
    <name evidence="4" type="ORF">CCACVL1_09818</name>
</gene>
<sequence>MEHGSGDHPAKEVLKDACQDLMQMCEHIRNTFDKTVEEFKASEAVKKKNSDSQEKAMNTDSQAKAMDIDSQESDSESEESESN</sequence>
<keyword evidence="2" id="KW-0804">Transcription</keyword>
<comment type="caution">
    <text evidence="4">The sequence shown here is derived from an EMBL/GenBank/DDBJ whole genome shotgun (WGS) entry which is preliminary data.</text>
</comment>
<keyword evidence="5" id="KW-1185">Reference proteome</keyword>
<accession>A0A1R3IU14</accession>
<dbReference type="OrthoDB" id="510325at2759"/>
<dbReference type="GO" id="GO:0000428">
    <property type="term" value="C:DNA-directed RNA polymerase complex"/>
    <property type="evidence" value="ECO:0007669"/>
    <property type="project" value="UniProtKB-KW"/>
</dbReference>
<dbReference type="Proteomes" id="UP000188268">
    <property type="component" value="Unassembled WGS sequence"/>
</dbReference>